<feature type="region of interest" description="Disordered" evidence="2">
    <location>
        <begin position="262"/>
        <end position="287"/>
    </location>
</feature>
<dbReference type="EMBL" id="AM743169">
    <property type="protein sequence ID" value="CAQ43925.1"/>
    <property type="molecule type" value="Genomic_DNA"/>
</dbReference>
<gene>
    <name evidence="3" type="primary">O</name>
    <name evidence="3" type="ordered locus">Smlt0322</name>
</gene>
<dbReference type="AlphaFoldDB" id="B2FIZ6"/>
<dbReference type="eggNOG" id="ENOG502ZBY8">
    <property type="taxonomic scope" value="Bacteria"/>
</dbReference>
<dbReference type="HOGENOM" id="CLU_066846_1_0_6"/>
<dbReference type="Proteomes" id="UP000008840">
    <property type="component" value="Chromosome"/>
</dbReference>
<protein>
    <submittedName>
        <fullName evidence="3">Presumed capsid scaffolding protein (Gpo)</fullName>
    </submittedName>
</protein>
<accession>B2FIZ6</accession>
<dbReference type="KEGG" id="sml:Smlt0322"/>
<dbReference type="EnsemblBacteria" id="CAQ43925">
    <property type="protein sequence ID" value="CAQ43925"/>
    <property type="gene ID" value="Smlt0322"/>
</dbReference>
<name>B2FIZ6_STRMK</name>
<dbReference type="PATRIC" id="fig|522373.3.peg.312"/>
<dbReference type="RefSeq" id="WP_012478859.1">
    <property type="nucleotide sequence ID" value="NC_010943.1"/>
</dbReference>
<evidence type="ECO:0000256" key="1">
    <source>
        <dbReference type="SAM" id="Coils"/>
    </source>
</evidence>
<keyword evidence="1" id="KW-0175">Coiled coil</keyword>
<evidence type="ECO:0000313" key="4">
    <source>
        <dbReference type="Proteomes" id="UP000008840"/>
    </source>
</evidence>
<dbReference type="Pfam" id="PF05929">
    <property type="entry name" value="Phage_GPO"/>
    <property type="match status" value="1"/>
</dbReference>
<feature type="coiled-coil region" evidence="1">
    <location>
        <begin position="232"/>
        <end position="259"/>
    </location>
</feature>
<organism evidence="3 4">
    <name type="scientific">Stenotrophomonas maltophilia (strain K279a)</name>
    <dbReference type="NCBI Taxonomy" id="522373"/>
    <lineage>
        <taxon>Bacteria</taxon>
        <taxon>Pseudomonadati</taxon>
        <taxon>Pseudomonadota</taxon>
        <taxon>Gammaproteobacteria</taxon>
        <taxon>Lysobacterales</taxon>
        <taxon>Lysobacteraceae</taxon>
        <taxon>Stenotrophomonas</taxon>
        <taxon>Stenotrophomonas maltophilia group</taxon>
    </lineage>
</organism>
<feature type="compositionally biased region" description="Basic and acidic residues" evidence="2">
    <location>
        <begin position="277"/>
        <end position="287"/>
    </location>
</feature>
<evidence type="ECO:0000313" key="3">
    <source>
        <dbReference type="EMBL" id="CAQ43925.1"/>
    </source>
</evidence>
<dbReference type="MEROPS" id="S73.001"/>
<proteinExistence type="predicted"/>
<evidence type="ECO:0000256" key="2">
    <source>
        <dbReference type="SAM" id="MobiDB-lite"/>
    </source>
</evidence>
<keyword evidence="4" id="KW-1185">Reference proteome</keyword>
<reference evidence="3 4" key="1">
    <citation type="journal article" date="2008" name="Genome Biol.">
        <title>The complete genome, comparative and functional analysis of Stenotrophomonas maltophilia reveals an organism heavily shielded by drug resistance determinants.</title>
        <authorList>
            <person name="Crossman L.C."/>
            <person name="Gould V.C."/>
            <person name="Dow J.M."/>
            <person name="Vernikos G.S."/>
            <person name="Okazaki A."/>
            <person name="Sebaihia M."/>
            <person name="Saunders D."/>
            <person name="Arrowsmith C."/>
            <person name="Carver T."/>
            <person name="Peters N."/>
            <person name="Adlem E."/>
            <person name="Kerhornou A."/>
            <person name="Lord A."/>
            <person name="Murphy L."/>
            <person name="Seeger K."/>
            <person name="Squares R."/>
            <person name="Rutter S."/>
            <person name="Quail M.A."/>
            <person name="Rajandream M.A."/>
            <person name="Harris D."/>
            <person name="Churcher C."/>
            <person name="Bentley S.D."/>
            <person name="Parkhill J."/>
            <person name="Thomson N.R."/>
            <person name="Avison M.B."/>
        </authorList>
    </citation>
    <scope>NUCLEOTIDE SEQUENCE [LARGE SCALE GENOMIC DNA]</scope>
    <source>
        <strain evidence="3 4">K279a</strain>
    </source>
</reference>
<sequence length="287" mass="31144">MATKNKKRSEFFRVAVEGATTDGRVIDRQQIVEIAETYNPEVYGARIWMEHIRSSLPDSPFRAYGDVVAVKAEEVDIAGKKKLALFAQVEPTDDLVEIVNSRKQKVFTSIEIAPEFADSGKAYLFGLAVTDSPASLGTSMLAFSAKHPEDSPLKDRKQAPENLFTEAAETTINFTTAEPASARPGPVATLLSTLGIGKKPAPVPPAKDEIDFDVGAFADQLMEAVGEQDAAMARLAQDNRALREQVQALSTQVASFRKKLDETPQGFTQRPVITGGKDVDAKNVTDC</sequence>
<dbReference type="InterPro" id="IPR009228">
    <property type="entry name" value="Capsid_scaffold_GpO"/>
</dbReference>